<organism evidence="5 6">
    <name type="scientific">Phyllosticta citribraziliensis</name>
    <dbReference type="NCBI Taxonomy" id="989973"/>
    <lineage>
        <taxon>Eukaryota</taxon>
        <taxon>Fungi</taxon>
        <taxon>Dikarya</taxon>
        <taxon>Ascomycota</taxon>
        <taxon>Pezizomycotina</taxon>
        <taxon>Dothideomycetes</taxon>
        <taxon>Dothideomycetes incertae sedis</taxon>
        <taxon>Botryosphaeriales</taxon>
        <taxon>Phyllostictaceae</taxon>
        <taxon>Phyllosticta</taxon>
    </lineage>
</organism>
<dbReference type="PANTHER" id="PTHR11559">
    <property type="entry name" value="CARBOXYLESTERASE"/>
    <property type="match status" value="1"/>
</dbReference>
<keyword evidence="6" id="KW-1185">Reference proteome</keyword>
<dbReference type="Proteomes" id="UP001360953">
    <property type="component" value="Unassembled WGS sequence"/>
</dbReference>
<dbReference type="InterPro" id="IPR002018">
    <property type="entry name" value="CarbesteraseB"/>
</dbReference>
<accession>A0ABR1LFG4</accession>
<feature type="domain" description="Carboxylesterase type B" evidence="4">
    <location>
        <begin position="33"/>
        <end position="517"/>
    </location>
</feature>
<evidence type="ECO:0000259" key="4">
    <source>
        <dbReference type="Pfam" id="PF00135"/>
    </source>
</evidence>
<reference evidence="5 6" key="1">
    <citation type="submission" date="2024-04" db="EMBL/GenBank/DDBJ databases">
        <title>Phyllosticta paracitricarpa is synonymous to the EU quarantine fungus P. citricarpa based on phylogenomic analyses.</title>
        <authorList>
            <consortium name="Lawrence Berkeley National Laboratory"/>
            <person name="Van ingen-buijs V.A."/>
            <person name="Van westerhoven A.C."/>
            <person name="Haridas S."/>
            <person name="Skiadas P."/>
            <person name="Martin F."/>
            <person name="Groenewald J.Z."/>
            <person name="Crous P.W."/>
            <person name="Seidl M.F."/>
        </authorList>
    </citation>
    <scope>NUCLEOTIDE SEQUENCE [LARGE SCALE GENOMIC DNA]</scope>
    <source>
        <strain evidence="5 6">CPC 17464</strain>
    </source>
</reference>
<dbReference type="SUPFAM" id="SSF53474">
    <property type="entry name" value="alpha/beta-Hydrolases"/>
    <property type="match status" value="1"/>
</dbReference>
<keyword evidence="3" id="KW-0732">Signal</keyword>
<protein>
    <recommendedName>
        <fullName evidence="3">Carboxylic ester hydrolase</fullName>
        <ecNumber evidence="3">3.1.1.-</ecNumber>
    </recommendedName>
</protein>
<dbReference type="EMBL" id="JBBPEH010000009">
    <property type="protein sequence ID" value="KAK7533950.1"/>
    <property type="molecule type" value="Genomic_DNA"/>
</dbReference>
<dbReference type="Gene3D" id="3.40.50.1820">
    <property type="entry name" value="alpha/beta hydrolase"/>
    <property type="match status" value="1"/>
</dbReference>
<dbReference type="GeneID" id="92030178"/>
<dbReference type="EC" id="3.1.1.-" evidence="3"/>
<gene>
    <name evidence="5" type="ORF">J3D65DRAFT_556614</name>
</gene>
<proteinExistence type="inferred from homology"/>
<evidence type="ECO:0000313" key="6">
    <source>
        <dbReference type="Proteomes" id="UP001360953"/>
    </source>
</evidence>
<dbReference type="Pfam" id="PF00135">
    <property type="entry name" value="COesterase"/>
    <property type="match status" value="1"/>
</dbReference>
<keyword evidence="2 3" id="KW-0378">Hydrolase</keyword>
<sequence length="549" mass="60877">MLSKLSFLVFGLSHVIIVQVAAAPQPPQQPPQEPRVDLPCGPVIGKRDPSLPVNSFLGIPYAATPPKRFTPPVDPASWRQPLKATDYKTTCPSLYRGKFFVPVCRSKVPRSLASDNVTTTLYNTPPLDDSEDCLYVNVFAPASPAPPGGRAVAFWIYGGNYEFGGSQFRNYDGKYLAAYEDLVMVTFNYRTSFLGFTMSPDMPLEEQNLGYLDMRKALDWVQKNIMFFGGDPRKVTIFGISSGAISVKDLVAYPPQPVPFRAAYFQSREPGQFQPSDSWARLAKELKCPDTARERLDCMARQDYSQVFAVMLQKSIRFAPVYDSKTTAKSLVWRIQQGKAANIPILYSAMYNDAAVFVLPRSTYQPVLDQDPKMTAEYAIRQHGGDPSKVPDFVKAYNVAPRPDPERTRASVAKIYTDAQFICPAEGLTRAVAATGQKAFRFVTNATFPNTQYIPYIGDAHHTADTPEIWGTYPRDGATEQQIKLSRYMMRSFANFVKNPQKGPGWPDVTSGKVQLLGSNGDFGGYPVEESEIDSRCAIFRDAIAAVGG</sequence>
<dbReference type="RefSeq" id="XP_066652989.1">
    <property type="nucleotide sequence ID" value="XM_066797272.1"/>
</dbReference>
<evidence type="ECO:0000313" key="5">
    <source>
        <dbReference type="EMBL" id="KAK7533950.1"/>
    </source>
</evidence>
<dbReference type="InterPro" id="IPR050309">
    <property type="entry name" value="Type-B_Carboxylest/Lipase"/>
</dbReference>
<name>A0ABR1LFG4_9PEZI</name>
<feature type="chain" id="PRO_5044982757" description="Carboxylic ester hydrolase" evidence="3">
    <location>
        <begin position="23"/>
        <end position="549"/>
    </location>
</feature>
<dbReference type="InterPro" id="IPR029058">
    <property type="entry name" value="AB_hydrolase_fold"/>
</dbReference>
<dbReference type="PROSITE" id="PS00122">
    <property type="entry name" value="CARBOXYLESTERASE_B_1"/>
    <property type="match status" value="1"/>
</dbReference>
<evidence type="ECO:0000256" key="3">
    <source>
        <dbReference type="RuleBase" id="RU361235"/>
    </source>
</evidence>
<comment type="similarity">
    <text evidence="1 3">Belongs to the type-B carboxylesterase/lipase family.</text>
</comment>
<evidence type="ECO:0000256" key="1">
    <source>
        <dbReference type="ARBA" id="ARBA00005964"/>
    </source>
</evidence>
<dbReference type="InterPro" id="IPR019819">
    <property type="entry name" value="Carboxylesterase_B_CS"/>
</dbReference>
<dbReference type="InterPro" id="IPR019826">
    <property type="entry name" value="Carboxylesterase_B_AS"/>
</dbReference>
<evidence type="ECO:0000256" key="2">
    <source>
        <dbReference type="ARBA" id="ARBA00022801"/>
    </source>
</evidence>
<feature type="signal peptide" evidence="3">
    <location>
        <begin position="1"/>
        <end position="22"/>
    </location>
</feature>
<dbReference type="PROSITE" id="PS00941">
    <property type="entry name" value="CARBOXYLESTERASE_B_2"/>
    <property type="match status" value="1"/>
</dbReference>
<comment type="caution">
    <text evidence="5">The sequence shown here is derived from an EMBL/GenBank/DDBJ whole genome shotgun (WGS) entry which is preliminary data.</text>
</comment>